<evidence type="ECO:0000313" key="2">
    <source>
        <dbReference type="Proteomes" id="UP000547209"/>
    </source>
</evidence>
<evidence type="ECO:0000313" key="1">
    <source>
        <dbReference type="EMBL" id="MBB6673016.1"/>
    </source>
</evidence>
<organism evidence="1 2">
    <name type="scientific">Cohnella nanjingensis</name>
    <dbReference type="NCBI Taxonomy" id="1387779"/>
    <lineage>
        <taxon>Bacteria</taxon>
        <taxon>Bacillati</taxon>
        <taxon>Bacillota</taxon>
        <taxon>Bacilli</taxon>
        <taxon>Bacillales</taxon>
        <taxon>Paenibacillaceae</taxon>
        <taxon>Cohnella</taxon>
    </lineage>
</organism>
<gene>
    <name evidence="1" type="ORF">H7C19_20245</name>
</gene>
<keyword evidence="2" id="KW-1185">Reference proteome</keyword>
<comment type="caution">
    <text evidence="1">The sequence shown here is derived from an EMBL/GenBank/DDBJ whole genome shotgun (WGS) entry which is preliminary data.</text>
</comment>
<proteinExistence type="predicted"/>
<reference evidence="1 2" key="1">
    <citation type="submission" date="2020-08" db="EMBL/GenBank/DDBJ databases">
        <title>Cohnella phylogeny.</title>
        <authorList>
            <person name="Dunlap C."/>
        </authorList>
    </citation>
    <scope>NUCLEOTIDE SEQUENCE [LARGE SCALE GENOMIC DNA]</scope>
    <source>
        <strain evidence="1 2">DSM 28246</strain>
    </source>
</reference>
<name>A0A7X0VGM8_9BACL</name>
<dbReference type="Proteomes" id="UP000547209">
    <property type="component" value="Unassembled WGS sequence"/>
</dbReference>
<dbReference type="AlphaFoldDB" id="A0A7X0VGM8"/>
<protein>
    <submittedName>
        <fullName evidence="1">Uncharacterized protein</fullName>
    </submittedName>
</protein>
<dbReference type="RefSeq" id="WP_185670861.1">
    <property type="nucleotide sequence ID" value="NZ_JACJVP010000032.1"/>
</dbReference>
<dbReference type="EMBL" id="JACJVP010000032">
    <property type="protein sequence ID" value="MBB6673016.1"/>
    <property type="molecule type" value="Genomic_DNA"/>
</dbReference>
<sequence>MRNGIRQRLLTAVPGITDVYEPHAADADSVKPYLVITQGEDSEESDWAGFRRIIEIWPVVDRTSFAEVDKLAKQIQSALDEQLLADPDTSEVFTCSYIGSNGADEVDTEWNAITRGLRFAVYAIQPVGLPELAVDDPWLEALAVWTEQQLGADWTVYRGLWPPGYTRPSVLWRIAGMETGEVAAAAIEVRMRFVGHVLGTSQTETNAALVLLPWKLQTSVKIPLDLADRRYLQVINPAADHKADALTGGQLSVTLKRKVARPADFAPLMAQIYSTGKLE</sequence>
<accession>A0A7X0VGM8</accession>